<comment type="caution">
    <text evidence="8">The sequence shown here is derived from an EMBL/GenBank/DDBJ whole genome shotgun (WGS) entry which is preliminary data.</text>
</comment>
<proteinExistence type="predicted"/>
<protein>
    <submittedName>
        <fullName evidence="8">Putative MFS family arabinose efflux permease</fullName>
    </submittedName>
</protein>
<dbReference type="Proteomes" id="UP000272400">
    <property type="component" value="Unassembled WGS sequence"/>
</dbReference>
<dbReference type="EMBL" id="RJKE01000001">
    <property type="protein sequence ID" value="ROO86431.1"/>
    <property type="molecule type" value="Genomic_DNA"/>
</dbReference>
<evidence type="ECO:0000256" key="1">
    <source>
        <dbReference type="ARBA" id="ARBA00004651"/>
    </source>
</evidence>
<keyword evidence="3" id="KW-1003">Cell membrane</keyword>
<feature type="transmembrane region" description="Helical" evidence="7">
    <location>
        <begin position="230"/>
        <end position="254"/>
    </location>
</feature>
<feature type="transmembrane region" description="Helical" evidence="7">
    <location>
        <begin position="51"/>
        <end position="73"/>
    </location>
</feature>
<name>A0A3N1CYS5_9ACTN</name>
<comment type="subcellular location">
    <subcellularLocation>
        <location evidence="1">Cell membrane</location>
        <topology evidence="1">Multi-pass membrane protein</topology>
    </subcellularLocation>
</comment>
<evidence type="ECO:0000256" key="4">
    <source>
        <dbReference type="ARBA" id="ARBA00022692"/>
    </source>
</evidence>
<evidence type="ECO:0000256" key="5">
    <source>
        <dbReference type="ARBA" id="ARBA00022989"/>
    </source>
</evidence>
<keyword evidence="2" id="KW-0813">Transport</keyword>
<dbReference type="SUPFAM" id="SSF103473">
    <property type="entry name" value="MFS general substrate transporter"/>
    <property type="match status" value="1"/>
</dbReference>
<evidence type="ECO:0000256" key="6">
    <source>
        <dbReference type="ARBA" id="ARBA00023136"/>
    </source>
</evidence>
<dbReference type="Gene3D" id="1.20.1250.20">
    <property type="entry name" value="MFS general substrate transporter like domains"/>
    <property type="match status" value="1"/>
</dbReference>
<dbReference type="InterPro" id="IPR010290">
    <property type="entry name" value="TM_effector"/>
</dbReference>
<feature type="transmembrane region" description="Helical" evidence="7">
    <location>
        <begin position="260"/>
        <end position="281"/>
    </location>
</feature>
<dbReference type="PANTHER" id="PTHR23513:SF6">
    <property type="entry name" value="MAJOR FACILITATOR SUPERFAMILY ASSOCIATED DOMAIN-CONTAINING PROTEIN"/>
    <property type="match status" value="1"/>
</dbReference>
<reference evidence="8 9" key="1">
    <citation type="submission" date="2018-11" db="EMBL/GenBank/DDBJ databases">
        <title>Sequencing the genomes of 1000 actinobacteria strains.</title>
        <authorList>
            <person name="Klenk H.-P."/>
        </authorList>
    </citation>
    <scope>NUCLEOTIDE SEQUENCE [LARGE SCALE GENOMIC DNA]</scope>
    <source>
        <strain evidence="8 9">DSM 44254</strain>
    </source>
</reference>
<dbReference type="PANTHER" id="PTHR23513">
    <property type="entry name" value="INTEGRAL MEMBRANE EFFLUX PROTEIN-RELATED"/>
    <property type="match status" value="1"/>
</dbReference>
<dbReference type="GO" id="GO:0005886">
    <property type="term" value="C:plasma membrane"/>
    <property type="evidence" value="ECO:0007669"/>
    <property type="project" value="UniProtKB-SubCell"/>
</dbReference>
<dbReference type="AlphaFoldDB" id="A0A3N1CYS5"/>
<dbReference type="RefSeq" id="WP_170201472.1">
    <property type="nucleotide sequence ID" value="NZ_RJKE01000001.1"/>
</dbReference>
<keyword evidence="4 7" id="KW-0812">Transmembrane</keyword>
<feature type="transmembrane region" description="Helical" evidence="7">
    <location>
        <begin position="354"/>
        <end position="374"/>
    </location>
</feature>
<evidence type="ECO:0000256" key="3">
    <source>
        <dbReference type="ARBA" id="ARBA00022475"/>
    </source>
</evidence>
<keyword evidence="5 7" id="KW-1133">Transmembrane helix</keyword>
<keyword evidence="6 7" id="KW-0472">Membrane</keyword>
<dbReference type="CDD" id="cd06173">
    <property type="entry name" value="MFS_MefA_like"/>
    <property type="match status" value="1"/>
</dbReference>
<feature type="transmembrane region" description="Helical" evidence="7">
    <location>
        <begin position="316"/>
        <end position="334"/>
    </location>
</feature>
<feature type="transmembrane region" description="Helical" evidence="7">
    <location>
        <begin position="386"/>
        <end position="407"/>
    </location>
</feature>
<gene>
    <name evidence="8" type="ORF">EDD29_3998</name>
</gene>
<evidence type="ECO:0000256" key="2">
    <source>
        <dbReference type="ARBA" id="ARBA00022448"/>
    </source>
</evidence>
<feature type="transmembrane region" description="Helical" evidence="7">
    <location>
        <begin position="111"/>
        <end position="131"/>
    </location>
</feature>
<organism evidence="8 9">
    <name type="scientific">Actinocorallia herbida</name>
    <dbReference type="NCBI Taxonomy" id="58109"/>
    <lineage>
        <taxon>Bacteria</taxon>
        <taxon>Bacillati</taxon>
        <taxon>Actinomycetota</taxon>
        <taxon>Actinomycetes</taxon>
        <taxon>Streptosporangiales</taxon>
        <taxon>Thermomonosporaceae</taxon>
        <taxon>Actinocorallia</taxon>
    </lineage>
</organism>
<sequence length="410" mass="42071">MGGDAGPEGEGGSLRGNRDFVLLWGGQLVSELGVRATGVALPLLVMAMTGAPALAGLAGFCGALPYVLFYLPAGVLVDRWDRKKVMLVCEAGRCLALGGIPVAVWAGRLTFPHLMVASFAAGTFFVFFSVADKSVVPALVPARQLPAAVAHLEARSRAAGLAGPPLGGLLYGMGQALPFVYDALSYAVSFTATFLIRTDLRVERAQPPAGLGHELLEGLRWLAREPFIRLSTALVGAINLTVEALKLTLVVLAVRHAGSSATAGLILGCYGAGGLAGALAAPRLTRRASPGRVAIVLTWLWAVLLLPLALVPPVPVLCGLAAAIAFGGPLWNVVMVGHQYRLIPDGLLARVKSVVLLVSWGTIPLGALAGGLLLDQAGARTTGLCLAAFMAAIAAAATLSPTIRAAAPAP</sequence>
<evidence type="ECO:0000256" key="7">
    <source>
        <dbReference type="SAM" id="Phobius"/>
    </source>
</evidence>
<evidence type="ECO:0000313" key="9">
    <source>
        <dbReference type="Proteomes" id="UP000272400"/>
    </source>
</evidence>
<dbReference type="Pfam" id="PF05977">
    <property type="entry name" value="MFS_3"/>
    <property type="match status" value="1"/>
</dbReference>
<dbReference type="InterPro" id="IPR036259">
    <property type="entry name" value="MFS_trans_sf"/>
</dbReference>
<keyword evidence="9" id="KW-1185">Reference proteome</keyword>
<feature type="transmembrane region" description="Helical" evidence="7">
    <location>
        <begin position="293"/>
        <end position="310"/>
    </location>
</feature>
<evidence type="ECO:0000313" key="8">
    <source>
        <dbReference type="EMBL" id="ROO86431.1"/>
    </source>
</evidence>
<accession>A0A3N1CYS5</accession>